<dbReference type="InterPro" id="IPR001014">
    <property type="entry name" value="Ribosomal_uL23_CS"/>
</dbReference>
<dbReference type="Gene3D" id="3.30.70.330">
    <property type="match status" value="1"/>
</dbReference>
<dbReference type="SUPFAM" id="SSF54189">
    <property type="entry name" value="Ribosomal proteins S24e, L23 and L15e"/>
    <property type="match status" value="1"/>
</dbReference>
<dbReference type="GO" id="GO:0019843">
    <property type="term" value="F:rRNA binding"/>
    <property type="evidence" value="ECO:0007669"/>
    <property type="project" value="UniProtKB-UniRule"/>
</dbReference>
<keyword evidence="2 6" id="KW-0699">rRNA-binding</keyword>
<dbReference type="EMBL" id="FQWZ01000003">
    <property type="protein sequence ID" value="SHG76494.1"/>
    <property type="molecule type" value="Genomic_DNA"/>
</dbReference>
<evidence type="ECO:0000256" key="1">
    <source>
        <dbReference type="ARBA" id="ARBA00006700"/>
    </source>
</evidence>
<evidence type="ECO:0000256" key="7">
    <source>
        <dbReference type="RuleBase" id="RU003934"/>
    </source>
</evidence>
<protein>
    <recommendedName>
        <fullName evidence="6">Large ribosomal subunit protein uL23</fullName>
    </recommendedName>
</protein>
<dbReference type="InterPro" id="IPR012678">
    <property type="entry name" value="Ribosomal_uL23/eL15/eS24_sf"/>
</dbReference>
<evidence type="ECO:0000313" key="9">
    <source>
        <dbReference type="Proteomes" id="UP000199758"/>
    </source>
</evidence>
<dbReference type="HAMAP" id="MF_01369_B">
    <property type="entry name" value="Ribosomal_uL23_B"/>
    <property type="match status" value="1"/>
</dbReference>
<dbReference type="RefSeq" id="WP_072895560.1">
    <property type="nucleotide sequence ID" value="NZ_FQWZ01000003.1"/>
</dbReference>
<dbReference type="GO" id="GO:0005840">
    <property type="term" value="C:ribosome"/>
    <property type="evidence" value="ECO:0007669"/>
    <property type="project" value="UniProtKB-KW"/>
</dbReference>
<dbReference type="FunFam" id="3.30.70.330:FF:000001">
    <property type="entry name" value="50S ribosomal protein L23"/>
    <property type="match status" value="1"/>
</dbReference>
<evidence type="ECO:0000256" key="5">
    <source>
        <dbReference type="ARBA" id="ARBA00023274"/>
    </source>
</evidence>
<comment type="function">
    <text evidence="6">One of the early assembly proteins it binds 23S rRNA. One of the proteins that surrounds the polypeptide exit tunnel on the outside of the ribosome. Forms the main docking site for trigger factor binding to the ribosome.</text>
</comment>
<keyword evidence="3 6" id="KW-0694">RNA-binding</keyword>
<dbReference type="STRING" id="490188.SAMN04488068_1260"/>
<evidence type="ECO:0000256" key="2">
    <source>
        <dbReference type="ARBA" id="ARBA00022730"/>
    </source>
</evidence>
<dbReference type="GO" id="GO:0006412">
    <property type="term" value="P:translation"/>
    <property type="evidence" value="ECO:0007669"/>
    <property type="project" value="UniProtKB-UniRule"/>
</dbReference>
<evidence type="ECO:0000256" key="3">
    <source>
        <dbReference type="ARBA" id="ARBA00022884"/>
    </source>
</evidence>
<comment type="similarity">
    <text evidence="1 6 7">Belongs to the universal ribosomal protein uL23 family.</text>
</comment>
<dbReference type="AlphaFoldDB" id="A0A1M5MGE3"/>
<keyword evidence="9" id="KW-1185">Reference proteome</keyword>
<evidence type="ECO:0000256" key="4">
    <source>
        <dbReference type="ARBA" id="ARBA00022980"/>
    </source>
</evidence>
<evidence type="ECO:0000256" key="6">
    <source>
        <dbReference type="HAMAP-Rule" id="MF_01369"/>
    </source>
</evidence>
<sequence length="113" mass="12386">MSNIVDNATKPVKLSSERIHAIILAPVVSEKSTRAAEKNNQAVFKVLRDAKKPEIKAAIEALFKVTVEDVQTSNVKGKVKRFGQSFGRRSDWKKAYVTLAAGQEIDFLGTANA</sequence>
<dbReference type="Pfam" id="PF00276">
    <property type="entry name" value="Ribosomal_L23"/>
    <property type="match status" value="1"/>
</dbReference>
<keyword evidence="4 6" id="KW-0689">Ribosomal protein</keyword>
<dbReference type="InterPro" id="IPR013025">
    <property type="entry name" value="Ribosomal_uL23-like"/>
</dbReference>
<dbReference type="Proteomes" id="UP000199758">
    <property type="component" value="Unassembled WGS sequence"/>
</dbReference>
<comment type="subunit">
    <text evidence="6">Part of the 50S ribosomal subunit. Contacts protein L29, and trigger factor when it is bound to the ribosome.</text>
</comment>
<dbReference type="InterPro" id="IPR012677">
    <property type="entry name" value="Nucleotide-bd_a/b_plait_sf"/>
</dbReference>
<proteinExistence type="inferred from homology"/>
<dbReference type="PANTHER" id="PTHR11620">
    <property type="entry name" value="60S RIBOSOMAL PROTEIN L23A"/>
    <property type="match status" value="1"/>
</dbReference>
<dbReference type="NCBIfam" id="NF004359">
    <property type="entry name" value="PRK05738.1-3"/>
    <property type="match status" value="1"/>
</dbReference>
<dbReference type="NCBIfam" id="NF004366">
    <property type="entry name" value="PRK05738.3-2"/>
    <property type="match status" value="1"/>
</dbReference>
<accession>A0A1M5MGE3</accession>
<gene>
    <name evidence="6" type="primary">rplW</name>
    <name evidence="8" type="ORF">SAMN04488068_1260</name>
</gene>
<reference evidence="8 9" key="1">
    <citation type="submission" date="2016-11" db="EMBL/GenBank/DDBJ databases">
        <authorList>
            <person name="Jaros S."/>
            <person name="Januszkiewicz K."/>
            <person name="Wedrychowicz H."/>
        </authorList>
    </citation>
    <scope>NUCLEOTIDE SEQUENCE [LARGE SCALE GENOMIC DNA]</scope>
    <source>
        <strain evidence="8 9">CGMCC 1.7049</strain>
    </source>
</reference>
<dbReference type="GO" id="GO:0003735">
    <property type="term" value="F:structural constituent of ribosome"/>
    <property type="evidence" value="ECO:0007669"/>
    <property type="project" value="InterPro"/>
</dbReference>
<organism evidence="8 9">
    <name type="scientific">Hydrocarboniphaga daqingensis</name>
    <dbReference type="NCBI Taxonomy" id="490188"/>
    <lineage>
        <taxon>Bacteria</taxon>
        <taxon>Pseudomonadati</taxon>
        <taxon>Pseudomonadota</taxon>
        <taxon>Gammaproteobacteria</taxon>
        <taxon>Nevskiales</taxon>
        <taxon>Nevskiaceae</taxon>
        <taxon>Hydrocarboniphaga</taxon>
    </lineage>
</organism>
<dbReference type="GO" id="GO:1990904">
    <property type="term" value="C:ribonucleoprotein complex"/>
    <property type="evidence" value="ECO:0007669"/>
    <property type="project" value="UniProtKB-KW"/>
</dbReference>
<dbReference type="NCBIfam" id="NF004363">
    <property type="entry name" value="PRK05738.2-4"/>
    <property type="match status" value="1"/>
</dbReference>
<evidence type="ECO:0000313" key="8">
    <source>
        <dbReference type="EMBL" id="SHG76494.1"/>
    </source>
</evidence>
<dbReference type="PROSITE" id="PS00050">
    <property type="entry name" value="RIBOSOMAL_L23"/>
    <property type="match status" value="1"/>
</dbReference>
<keyword evidence="5 6" id="KW-0687">Ribonucleoprotein</keyword>
<name>A0A1M5MGE3_9GAMM</name>